<evidence type="ECO:0000313" key="3">
    <source>
        <dbReference type="Proteomes" id="UP001291623"/>
    </source>
</evidence>
<feature type="compositionally biased region" description="Basic and acidic residues" evidence="1">
    <location>
        <begin position="50"/>
        <end position="68"/>
    </location>
</feature>
<organism evidence="2 3">
    <name type="scientific">Anisodus tanguticus</name>
    <dbReference type="NCBI Taxonomy" id="243964"/>
    <lineage>
        <taxon>Eukaryota</taxon>
        <taxon>Viridiplantae</taxon>
        <taxon>Streptophyta</taxon>
        <taxon>Embryophyta</taxon>
        <taxon>Tracheophyta</taxon>
        <taxon>Spermatophyta</taxon>
        <taxon>Magnoliopsida</taxon>
        <taxon>eudicotyledons</taxon>
        <taxon>Gunneridae</taxon>
        <taxon>Pentapetalae</taxon>
        <taxon>asterids</taxon>
        <taxon>lamiids</taxon>
        <taxon>Solanales</taxon>
        <taxon>Solanaceae</taxon>
        <taxon>Solanoideae</taxon>
        <taxon>Hyoscyameae</taxon>
        <taxon>Anisodus</taxon>
    </lineage>
</organism>
<name>A0AAE1SNM4_9SOLA</name>
<protein>
    <submittedName>
        <fullName evidence="2">Uncharacterized protein</fullName>
    </submittedName>
</protein>
<dbReference type="AlphaFoldDB" id="A0AAE1SNM4"/>
<gene>
    <name evidence="2" type="ORF">RND71_008408</name>
</gene>
<evidence type="ECO:0000313" key="2">
    <source>
        <dbReference type="EMBL" id="KAK4373024.1"/>
    </source>
</evidence>
<dbReference type="EMBL" id="JAVYJV010000004">
    <property type="protein sequence ID" value="KAK4373024.1"/>
    <property type="molecule type" value="Genomic_DNA"/>
</dbReference>
<sequence>MPTRICENLRKRTTVELDYKITSQMSTSYQEAIKGSTPNSDKMDIIEDKKKENCSTEDNSTKDHKKMNIDNLTGGNSTQTCFTNEDIDELRNQSLEMDKGKGG</sequence>
<keyword evidence="3" id="KW-1185">Reference proteome</keyword>
<evidence type="ECO:0000256" key="1">
    <source>
        <dbReference type="SAM" id="MobiDB-lite"/>
    </source>
</evidence>
<reference evidence="2" key="1">
    <citation type="submission" date="2023-12" db="EMBL/GenBank/DDBJ databases">
        <title>Genome assembly of Anisodus tanguticus.</title>
        <authorList>
            <person name="Wang Y.-J."/>
        </authorList>
    </citation>
    <scope>NUCLEOTIDE SEQUENCE</scope>
    <source>
        <strain evidence="2">KB-2021</strain>
        <tissue evidence="2">Leaf</tissue>
    </source>
</reference>
<comment type="caution">
    <text evidence="2">The sequence shown here is derived from an EMBL/GenBank/DDBJ whole genome shotgun (WGS) entry which is preliminary data.</text>
</comment>
<accession>A0AAE1SNM4</accession>
<dbReference type="Proteomes" id="UP001291623">
    <property type="component" value="Unassembled WGS sequence"/>
</dbReference>
<proteinExistence type="predicted"/>
<feature type="region of interest" description="Disordered" evidence="1">
    <location>
        <begin position="50"/>
        <end position="72"/>
    </location>
</feature>